<evidence type="ECO:0000313" key="4">
    <source>
        <dbReference type="Proteomes" id="UP001144372"/>
    </source>
</evidence>
<dbReference type="InterPro" id="IPR000644">
    <property type="entry name" value="CBS_dom"/>
</dbReference>
<feature type="domain" description="CBS" evidence="2">
    <location>
        <begin position="10"/>
        <end position="78"/>
    </location>
</feature>
<evidence type="ECO:0000313" key="3">
    <source>
        <dbReference type="EMBL" id="GLI33231.1"/>
    </source>
</evidence>
<dbReference type="PROSITE" id="PS51371">
    <property type="entry name" value="CBS"/>
    <property type="match status" value="1"/>
</dbReference>
<comment type="caution">
    <text evidence="3">The sequence shown here is derived from an EMBL/GenBank/DDBJ whole genome shotgun (WGS) entry which is preliminary data.</text>
</comment>
<dbReference type="Proteomes" id="UP001144372">
    <property type="component" value="Unassembled WGS sequence"/>
</dbReference>
<evidence type="ECO:0000256" key="1">
    <source>
        <dbReference type="PROSITE-ProRule" id="PRU00703"/>
    </source>
</evidence>
<dbReference type="Gene3D" id="3.10.580.10">
    <property type="entry name" value="CBS-domain"/>
    <property type="match status" value="1"/>
</dbReference>
<dbReference type="InterPro" id="IPR046342">
    <property type="entry name" value="CBS_dom_sf"/>
</dbReference>
<reference evidence="3" key="1">
    <citation type="submission" date="2022-12" db="EMBL/GenBank/DDBJ databases">
        <title>Reference genome sequencing for broad-spectrum identification of bacterial and archaeal isolates by mass spectrometry.</title>
        <authorList>
            <person name="Sekiguchi Y."/>
            <person name="Tourlousse D.M."/>
        </authorList>
    </citation>
    <scope>NUCLEOTIDE SEQUENCE</scope>
    <source>
        <strain evidence="3">ASRB1</strain>
    </source>
</reference>
<dbReference type="Pfam" id="PF00571">
    <property type="entry name" value="CBS"/>
    <property type="match status" value="2"/>
</dbReference>
<dbReference type="SUPFAM" id="SSF54631">
    <property type="entry name" value="CBS-domain pair"/>
    <property type="match status" value="1"/>
</dbReference>
<gene>
    <name evidence="3" type="ORF">DAMNIGENAA_06640</name>
</gene>
<protein>
    <recommendedName>
        <fullName evidence="2">CBS domain-containing protein</fullName>
    </recommendedName>
</protein>
<organism evidence="3 4">
    <name type="scientific">Desulforhabdus amnigena</name>
    <dbReference type="NCBI Taxonomy" id="40218"/>
    <lineage>
        <taxon>Bacteria</taxon>
        <taxon>Pseudomonadati</taxon>
        <taxon>Thermodesulfobacteriota</taxon>
        <taxon>Syntrophobacteria</taxon>
        <taxon>Syntrophobacterales</taxon>
        <taxon>Syntrophobacteraceae</taxon>
        <taxon>Desulforhabdus</taxon>
    </lineage>
</organism>
<dbReference type="RefSeq" id="WP_281792248.1">
    <property type="nucleotide sequence ID" value="NZ_BSDR01000001.1"/>
</dbReference>
<sequence length="184" mass="20572">MKSIQVKELMVPLAQYATVSEDATLYEAVVALKAAQECLDPSRHKHRAILVYDAKKRIVGKLSQLDVLKSLEPKYEDIGKLDAISRFGFSREFVSSMLKNYGLWEKPLQDLCKKAAQKKVKDIMYTPGKGEYISDEDSLDAAIHQLIMGQHQSLLVTHGEEIVGVLRLTDVFEAVCDAMKACAL</sequence>
<keyword evidence="4" id="KW-1185">Reference proteome</keyword>
<dbReference type="EMBL" id="BSDR01000001">
    <property type="protein sequence ID" value="GLI33231.1"/>
    <property type="molecule type" value="Genomic_DNA"/>
</dbReference>
<dbReference type="AlphaFoldDB" id="A0A9W6FTG7"/>
<keyword evidence="1" id="KW-0129">CBS domain</keyword>
<accession>A0A9W6FTG7</accession>
<name>A0A9W6FTG7_9BACT</name>
<evidence type="ECO:0000259" key="2">
    <source>
        <dbReference type="PROSITE" id="PS51371"/>
    </source>
</evidence>
<proteinExistence type="predicted"/>